<keyword evidence="3" id="KW-1185">Reference proteome</keyword>
<protein>
    <submittedName>
        <fullName evidence="2">Uncharacterized protein</fullName>
    </submittedName>
</protein>
<evidence type="ECO:0000256" key="1">
    <source>
        <dbReference type="SAM" id="MobiDB-lite"/>
    </source>
</evidence>
<accession>A0AAD7TJS3</accession>
<feature type="region of interest" description="Disordered" evidence="1">
    <location>
        <begin position="180"/>
        <end position="203"/>
    </location>
</feature>
<name>A0AAD7TJS3_9APHY</name>
<gene>
    <name evidence="2" type="ORF">ONZ51_g10574</name>
</gene>
<dbReference type="AlphaFoldDB" id="A0AAD7TJS3"/>
<evidence type="ECO:0000313" key="3">
    <source>
        <dbReference type="Proteomes" id="UP001215151"/>
    </source>
</evidence>
<proteinExistence type="predicted"/>
<feature type="compositionally biased region" description="Basic residues" evidence="1">
    <location>
        <begin position="109"/>
        <end position="130"/>
    </location>
</feature>
<sequence length="222" mass="24161">MDRASLYPNPPVRSSSPRARLTVIGAGLEPCRHPPSHPPLLPPVPRAPCPELRTFYSLTAPNNLTALRAPPPPPCPSPVRTHSFAALSSVASSWPVLPLFSTTPSDARRKQRPSHKRTHQNARYATRRTRPPSPHKASIVRLFPVAPFCKGQFVQADILPGAQQAQLSIDLRIIQSRQGSHVAQKGLGGSQTQRPSRRLRSPVASLASAKLNRVISEGEHLA</sequence>
<dbReference type="EMBL" id="JAPEVG010000427">
    <property type="protein sequence ID" value="KAJ8462957.1"/>
    <property type="molecule type" value="Genomic_DNA"/>
</dbReference>
<dbReference type="Proteomes" id="UP001215151">
    <property type="component" value="Unassembled WGS sequence"/>
</dbReference>
<evidence type="ECO:0000313" key="2">
    <source>
        <dbReference type="EMBL" id="KAJ8462957.1"/>
    </source>
</evidence>
<feature type="region of interest" description="Disordered" evidence="1">
    <location>
        <begin position="101"/>
        <end position="135"/>
    </location>
</feature>
<reference evidence="2" key="1">
    <citation type="submission" date="2022-11" db="EMBL/GenBank/DDBJ databases">
        <title>Genome Sequence of Cubamyces cubensis.</title>
        <authorList>
            <person name="Buettner E."/>
        </authorList>
    </citation>
    <scope>NUCLEOTIDE SEQUENCE</scope>
    <source>
        <strain evidence="2">MPL-01</strain>
    </source>
</reference>
<organism evidence="2 3">
    <name type="scientific">Trametes cubensis</name>
    <dbReference type="NCBI Taxonomy" id="1111947"/>
    <lineage>
        <taxon>Eukaryota</taxon>
        <taxon>Fungi</taxon>
        <taxon>Dikarya</taxon>
        <taxon>Basidiomycota</taxon>
        <taxon>Agaricomycotina</taxon>
        <taxon>Agaricomycetes</taxon>
        <taxon>Polyporales</taxon>
        <taxon>Polyporaceae</taxon>
        <taxon>Trametes</taxon>
    </lineage>
</organism>
<comment type="caution">
    <text evidence="2">The sequence shown here is derived from an EMBL/GenBank/DDBJ whole genome shotgun (WGS) entry which is preliminary data.</text>
</comment>